<feature type="transmembrane region" description="Helical" evidence="1">
    <location>
        <begin position="369"/>
        <end position="387"/>
    </location>
</feature>
<proteinExistence type="predicted"/>
<gene>
    <name evidence="2" type="ORF">IAA84_11270</name>
</gene>
<keyword evidence="1" id="KW-0472">Membrane</keyword>
<reference evidence="2" key="2">
    <citation type="journal article" date="2021" name="PeerJ">
        <title>Extensive microbial diversity within the chicken gut microbiome revealed by metagenomics and culture.</title>
        <authorList>
            <person name="Gilroy R."/>
            <person name="Ravi A."/>
            <person name="Getino M."/>
            <person name="Pursley I."/>
            <person name="Horton D.L."/>
            <person name="Alikhan N.F."/>
            <person name="Baker D."/>
            <person name="Gharbi K."/>
            <person name="Hall N."/>
            <person name="Watson M."/>
            <person name="Adriaenssens E.M."/>
            <person name="Foster-Nyarko E."/>
            <person name="Jarju S."/>
            <person name="Secka A."/>
            <person name="Antonio M."/>
            <person name="Oren A."/>
            <person name="Chaudhuri R.R."/>
            <person name="La Ragione R."/>
            <person name="Hildebrand F."/>
            <person name="Pallen M.J."/>
        </authorList>
    </citation>
    <scope>NUCLEOTIDE SEQUENCE</scope>
    <source>
        <strain evidence="2">13766</strain>
    </source>
</reference>
<feature type="transmembrane region" description="Helical" evidence="1">
    <location>
        <begin position="126"/>
        <end position="143"/>
    </location>
</feature>
<dbReference type="AlphaFoldDB" id="A0A9D1G1H4"/>
<name>A0A9D1G1H4_9FIRM</name>
<accession>A0A9D1G1H4</accession>
<dbReference type="Proteomes" id="UP000824140">
    <property type="component" value="Unassembled WGS sequence"/>
</dbReference>
<feature type="transmembrane region" description="Helical" evidence="1">
    <location>
        <begin position="182"/>
        <end position="204"/>
    </location>
</feature>
<evidence type="ECO:0000313" key="2">
    <source>
        <dbReference type="EMBL" id="HIS93588.1"/>
    </source>
</evidence>
<feature type="transmembrane region" description="Helical" evidence="1">
    <location>
        <begin position="283"/>
        <end position="303"/>
    </location>
</feature>
<organism evidence="2 3">
    <name type="scientific">Candidatus Alectryocaccomicrobium excrementavium</name>
    <dbReference type="NCBI Taxonomy" id="2840668"/>
    <lineage>
        <taxon>Bacteria</taxon>
        <taxon>Bacillati</taxon>
        <taxon>Bacillota</taxon>
        <taxon>Clostridia</taxon>
        <taxon>Candidatus Alectryocaccomicrobium</taxon>
    </lineage>
</organism>
<keyword evidence="1" id="KW-1133">Transmembrane helix</keyword>
<feature type="transmembrane region" description="Helical" evidence="1">
    <location>
        <begin position="315"/>
        <end position="334"/>
    </location>
</feature>
<evidence type="ECO:0000256" key="1">
    <source>
        <dbReference type="SAM" id="Phobius"/>
    </source>
</evidence>
<sequence>MDKFHSLTARRAGALAVALLAWMAVLALLSRLCGYDPFGTSAYNTYTLQALAWREGRTWLSQDYPHLELAIFGGRYYVSFPPVPSVPLFLLSFFCGVNTPDGLLVKLYALGAFSGIYWWASRRGRIGPALFWASAFVFASSLLPLMLIGAVWYQAQLLAFLCTVLAVLFAERKRPTPSLILYALAVGCRPFNAVAGLAVAALLWHRRVPWKKWIPGVCAGLAIGLCYGLYNLARFGSFFEFGHNYLPEFTRSEHGQFSLAYFWDNAKLVFTGMPFVNGQFAQFGFNLFLANPIFLLLAVWVVADIVRRRVRPAQVAALVAMAAQLFLLMLHKSFGGFQFGLRYTADLIPCALAYFVLSGRHRRVRWGEAALMAAALAFFAIGALCVHI</sequence>
<keyword evidence="1" id="KW-0812">Transmembrane</keyword>
<reference evidence="2" key="1">
    <citation type="submission" date="2020-10" db="EMBL/GenBank/DDBJ databases">
        <authorList>
            <person name="Gilroy R."/>
        </authorList>
    </citation>
    <scope>NUCLEOTIDE SEQUENCE</scope>
    <source>
        <strain evidence="2">13766</strain>
    </source>
</reference>
<evidence type="ECO:0000313" key="3">
    <source>
        <dbReference type="Proteomes" id="UP000824140"/>
    </source>
</evidence>
<protein>
    <submittedName>
        <fullName evidence="2">Uncharacterized protein</fullName>
    </submittedName>
</protein>
<dbReference type="EMBL" id="DVJN01000217">
    <property type="protein sequence ID" value="HIS93588.1"/>
    <property type="molecule type" value="Genomic_DNA"/>
</dbReference>
<feature type="transmembrane region" description="Helical" evidence="1">
    <location>
        <begin position="213"/>
        <end position="230"/>
    </location>
</feature>
<comment type="caution">
    <text evidence="2">The sequence shown here is derived from an EMBL/GenBank/DDBJ whole genome shotgun (WGS) entry which is preliminary data.</text>
</comment>